<feature type="compositionally biased region" description="Basic residues" evidence="1">
    <location>
        <begin position="284"/>
        <end position="293"/>
    </location>
</feature>
<dbReference type="AlphaFoldDB" id="A0AAD4LIA7"/>
<sequence length="293" mass="32061">MTMIGISVVALMLFLRIRALYARQLVVQGTVISILLTYVGVNSWLLTRGIPVSHYLATSCTMIIDPDVPAWIASSTAWIPLLYDTVVVSLTLYRTAGALHSASKSTGEIFRVMLREGLLYYSAICSVTLAFTIMVASASNPSVRNVTAQLELCLTVAMMSRITLHLKRFGHGDTVISSYAAHQHDRSLPPFDARLRGPQRRGRGKTGPGTLPSVSFTPGWSTSHPAPFDTVYEGEYFALEPCSSAAGERTTPAPVVWAWDDPRGRFQTAGIHRPGRAPNAGCRGQRRTRTKPR</sequence>
<organism evidence="3 4">
    <name type="scientific">Lactarius akahatsu</name>
    <dbReference type="NCBI Taxonomy" id="416441"/>
    <lineage>
        <taxon>Eukaryota</taxon>
        <taxon>Fungi</taxon>
        <taxon>Dikarya</taxon>
        <taxon>Basidiomycota</taxon>
        <taxon>Agaricomycotina</taxon>
        <taxon>Agaricomycetes</taxon>
        <taxon>Russulales</taxon>
        <taxon>Russulaceae</taxon>
        <taxon>Lactarius</taxon>
    </lineage>
</organism>
<feature type="region of interest" description="Disordered" evidence="1">
    <location>
        <begin position="188"/>
        <end position="218"/>
    </location>
</feature>
<keyword evidence="2" id="KW-0472">Membrane</keyword>
<comment type="caution">
    <text evidence="3">The sequence shown here is derived from an EMBL/GenBank/DDBJ whole genome shotgun (WGS) entry which is preliminary data.</text>
</comment>
<feature type="transmembrane region" description="Helical" evidence="2">
    <location>
        <begin position="29"/>
        <end position="46"/>
    </location>
</feature>
<accession>A0AAD4LIA7</accession>
<feature type="region of interest" description="Disordered" evidence="1">
    <location>
        <begin position="268"/>
        <end position="293"/>
    </location>
</feature>
<proteinExistence type="predicted"/>
<evidence type="ECO:0000256" key="2">
    <source>
        <dbReference type="SAM" id="Phobius"/>
    </source>
</evidence>
<name>A0AAD4LIA7_9AGAM</name>
<dbReference type="Proteomes" id="UP001201163">
    <property type="component" value="Unassembled WGS sequence"/>
</dbReference>
<reference evidence="3" key="1">
    <citation type="submission" date="2022-01" db="EMBL/GenBank/DDBJ databases">
        <title>Comparative genomics reveals a dynamic genome evolution in the ectomycorrhizal milk-cap (Lactarius) mushrooms.</title>
        <authorList>
            <consortium name="DOE Joint Genome Institute"/>
            <person name="Lebreton A."/>
            <person name="Tang N."/>
            <person name="Kuo A."/>
            <person name="LaButti K."/>
            <person name="Drula E."/>
            <person name="Barry K."/>
            <person name="Clum A."/>
            <person name="Lipzen A."/>
            <person name="Mousain D."/>
            <person name="Ng V."/>
            <person name="Wang R."/>
            <person name="Wang X."/>
            <person name="Dai Y."/>
            <person name="Henrissat B."/>
            <person name="Grigoriev I.V."/>
            <person name="Guerin-Laguette A."/>
            <person name="Yu F."/>
            <person name="Martin F.M."/>
        </authorList>
    </citation>
    <scope>NUCLEOTIDE SEQUENCE</scope>
    <source>
        <strain evidence="3">QP</strain>
    </source>
</reference>
<evidence type="ECO:0000313" key="3">
    <source>
        <dbReference type="EMBL" id="KAH8989535.1"/>
    </source>
</evidence>
<protein>
    <submittedName>
        <fullName evidence="3">Uncharacterized protein</fullName>
    </submittedName>
</protein>
<dbReference type="EMBL" id="JAKELL010000036">
    <property type="protein sequence ID" value="KAH8989535.1"/>
    <property type="molecule type" value="Genomic_DNA"/>
</dbReference>
<keyword evidence="4" id="KW-1185">Reference proteome</keyword>
<keyword evidence="2" id="KW-0812">Transmembrane</keyword>
<feature type="transmembrane region" description="Helical" evidence="2">
    <location>
        <begin position="118"/>
        <end position="138"/>
    </location>
</feature>
<evidence type="ECO:0000256" key="1">
    <source>
        <dbReference type="SAM" id="MobiDB-lite"/>
    </source>
</evidence>
<evidence type="ECO:0000313" key="4">
    <source>
        <dbReference type="Proteomes" id="UP001201163"/>
    </source>
</evidence>
<keyword evidence="2" id="KW-1133">Transmembrane helix</keyword>
<gene>
    <name evidence="3" type="ORF">EDB92DRAFT_847037</name>
</gene>